<dbReference type="PROSITE" id="PS50011">
    <property type="entry name" value="PROTEIN_KINASE_DOM"/>
    <property type="match status" value="1"/>
</dbReference>
<dbReference type="GO" id="GO:0005524">
    <property type="term" value="F:ATP binding"/>
    <property type="evidence" value="ECO:0007669"/>
    <property type="project" value="UniProtKB-UniRule"/>
</dbReference>
<dbReference type="PROSITE" id="PS00109">
    <property type="entry name" value="PROTEIN_KINASE_TYR"/>
    <property type="match status" value="1"/>
</dbReference>
<evidence type="ECO:0000256" key="5">
    <source>
        <dbReference type="PROSITE-ProRule" id="PRU10141"/>
    </source>
</evidence>
<proteinExistence type="predicted"/>
<evidence type="ECO:0000256" key="1">
    <source>
        <dbReference type="ARBA" id="ARBA00022679"/>
    </source>
</evidence>
<dbReference type="RefSeq" id="WP_053236958.1">
    <property type="nucleotide sequence ID" value="NZ_CP011125.1"/>
</dbReference>
<dbReference type="InterPro" id="IPR008266">
    <property type="entry name" value="Tyr_kinase_AS"/>
</dbReference>
<organism evidence="8 9">
    <name type="scientific">Sandaracinus amylolyticus</name>
    <dbReference type="NCBI Taxonomy" id="927083"/>
    <lineage>
        <taxon>Bacteria</taxon>
        <taxon>Pseudomonadati</taxon>
        <taxon>Myxococcota</taxon>
        <taxon>Polyangia</taxon>
        <taxon>Polyangiales</taxon>
        <taxon>Sandaracinaceae</taxon>
        <taxon>Sandaracinus</taxon>
    </lineage>
</organism>
<dbReference type="PROSITE" id="PS00107">
    <property type="entry name" value="PROTEIN_KINASE_ATP"/>
    <property type="match status" value="1"/>
</dbReference>
<dbReference type="PANTHER" id="PTHR43289">
    <property type="entry name" value="MITOGEN-ACTIVATED PROTEIN KINASE KINASE KINASE 20-RELATED"/>
    <property type="match status" value="1"/>
</dbReference>
<feature type="binding site" evidence="5">
    <location>
        <position position="51"/>
    </location>
    <ligand>
        <name>ATP</name>
        <dbReference type="ChEBI" id="CHEBI:30616"/>
    </ligand>
</feature>
<dbReference type="Gene3D" id="1.10.510.10">
    <property type="entry name" value="Transferase(Phosphotransferase) domain 1"/>
    <property type="match status" value="1"/>
</dbReference>
<evidence type="ECO:0000256" key="4">
    <source>
        <dbReference type="ARBA" id="ARBA00022840"/>
    </source>
</evidence>
<keyword evidence="8" id="KW-0723">Serine/threonine-protein kinase</keyword>
<sequence length="513" mass="54263">MSAPLPSHPEDTWIGRVIDGRYRILRRLGEGGMGVVFEAEHLKLGKRVALKAIAPERIGDAEIAARFTREAMATAQIEHPHIAAGFDYGLLPEGGAYLVAQLVRGTSLRERLGRGPTPWREACAIAAQIADALTAIHRAGYVHRDLTPENVLVADRDDGTSHVYVLDLGVAALLAASAPPPQPTPGTLTVMGTIVGTAGYMAPEQALGRVVDARADLYVVGVLLWEMIAGRPLFARDGGLTAIVASQLSSEPPGAPAPFDTTVPFDLERLLRDLLSVEPDRRPATASDVRTELLRIHGSLAREPTARVELPAPPPDPLEDLARTASALGDRIRAAMRTRDGARGLAIGLGVGAVPAMAMMIGAYALLAGDAPAASTTPAAHAPAAVVAPAVAIPAAPEPPGPHDATIERMLHSRQHRERERSAQALLDADPATVPAYARLVASLTIANRCPQRAQHLEAIRTLGDPRALPAVERLAAESTTGCGRRGRFDCYACLREQIPLTIAALTAARDHD</sequence>
<dbReference type="Gene3D" id="3.30.200.20">
    <property type="entry name" value="Phosphorylase Kinase, domain 1"/>
    <property type="match status" value="1"/>
</dbReference>
<evidence type="ECO:0000256" key="3">
    <source>
        <dbReference type="ARBA" id="ARBA00022777"/>
    </source>
</evidence>
<keyword evidence="6" id="KW-0472">Membrane</keyword>
<keyword evidence="1" id="KW-0808">Transferase</keyword>
<dbReference type="GO" id="GO:0004674">
    <property type="term" value="F:protein serine/threonine kinase activity"/>
    <property type="evidence" value="ECO:0007669"/>
    <property type="project" value="UniProtKB-KW"/>
</dbReference>
<dbReference type="KEGG" id="samy:DB32_007103"/>
<evidence type="ECO:0000256" key="6">
    <source>
        <dbReference type="SAM" id="Phobius"/>
    </source>
</evidence>
<keyword evidence="9" id="KW-1185">Reference proteome</keyword>
<evidence type="ECO:0000259" key="7">
    <source>
        <dbReference type="PROSITE" id="PS50011"/>
    </source>
</evidence>
<dbReference type="SUPFAM" id="SSF56112">
    <property type="entry name" value="Protein kinase-like (PK-like)"/>
    <property type="match status" value="1"/>
</dbReference>
<name>A0A0F6SH75_9BACT</name>
<dbReference type="Pfam" id="PF00069">
    <property type="entry name" value="Pkinase"/>
    <property type="match status" value="1"/>
</dbReference>
<keyword evidence="3 8" id="KW-0418">Kinase</keyword>
<dbReference type="InterPro" id="IPR000719">
    <property type="entry name" value="Prot_kinase_dom"/>
</dbReference>
<dbReference type="CDD" id="cd14014">
    <property type="entry name" value="STKc_PknB_like"/>
    <property type="match status" value="1"/>
</dbReference>
<keyword evidence="4 5" id="KW-0067">ATP-binding</keyword>
<dbReference type="EMBL" id="CP011125">
    <property type="protein sequence ID" value="AKF09954.1"/>
    <property type="molecule type" value="Genomic_DNA"/>
</dbReference>
<evidence type="ECO:0000313" key="9">
    <source>
        <dbReference type="Proteomes" id="UP000034883"/>
    </source>
</evidence>
<keyword evidence="6" id="KW-1133">Transmembrane helix</keyword>
<protein>
    <submittedName>
        <fullName evidence="8">Serine/threonine protein kinase</fullName>
    </submittedName>
</protein>
<dbReference type="PANTHER" id="PTHR43289:SF6">
    <property type="entry name" value="SERINE_THREONINE-PROTEIN KINASE NEKL-3"/>
    <property type="match status" value="1"/>
</dbReference>
<evidence type="ECO:0000256" key="2">
    <source>
        <dbReference type="ARBA" id="ARBA00022741"/>
    </source>
</evidence>
<dbReference type="AlphaFoldDB" id="A0A0F6SH75"/>
<feature type="transmembrane region" description="Helical" evidence="6">
    <location>
        <begin position="345"/>
        <end position="367"/>
    </location>
</feature>
<dbReference type="Proteomes" id="UP000034883">
    <property type="component" value="Chromosome"/>
</dbReference>
<dbReference type="InterPro" id="IPR017441">
    <property type="entry name" value="Protein_kinase_ATP_BS"/>
</dbReference>
<keyword evidence="2 5" id="KW-0547">Nucleotide-binding</keyword>
<dbReference type="InterPro" id="IPR011009">
    <property type="entry name" value="Kinase-like_dom_sf"/>
</dbReference>
<gene>
    <name evidence="8" type="ORF">DB32_007103</name>
</gene>
<reference evidence="8 9" key="1">
    <citation type="submission" date="2015-03" db="EMBL/GenBank/DDBJ databases">
        <title>Genome assembly of Sandaracinus amylolyticus DSM 53668.</title>
        <authorList>
            <person name="Sharma G."/>
            <person name="Subramanian S."/>
        </authorList>
    </citation>
    <scope>NUCLEOTIDE SEQUENCE [LARGE SCALE GENOMIC DNA]</scope>
    <source>
        <strain evidence="8 9">DSM 53668</strain>
    </source>
</reference>
<evidence type="ECO:0000313" key="8">
    <source>
        <dbReference type="EMBL" id="AKF09954.1"/>
    </source>
</evidence>
<dbReference type="STRING" id="927083.DB32_007103"/>
<dbReference type="OrthoDB" id="9801841at2"/>
<feature type="domain" description="Protein kinase" evidence="7">
    <location>
        <begin position="22"/>
        <end position="294"/>
    </location>
</feature>
<keyword evidence="6" id="KW-0812">Transmembrane</keyword>
<accession>A0A0F6SH75</accession>